<dbReference type="Gene3D" id="3.40.50.720">
    <property type="entry name" value="NAD(P)-binding Rossmann-like Domain"/>
    <property type="match status" value="1"/>
</dbReference>
<dbReference type="SUPFAM" id="SSF55347">
    <property type="entry name" value="Glyceraldehyde-3-phosphate dehydrogenase-like, C-terminal domain"/>
    <property type="match status" value="1"/>
</dbReference>
<comment type="similarity">
    <text evidence="1">Belongs to the Gfo/Idh/MocA family.</text>
</comment>
<feature type="compositionally biased region" description="Gly residues" evidence="3">
    <location>
        <begin position="276"/>
        <end position="290"/>
    </location>
</feature>
<dbReference type="SUPFAM" id="SSF51735">
    <property type="entry name" value="NAD(P)-binding Rossmann-fold domains"/>
    <property type="match status" value="1"/>
</dbReference>
<dbReference type="InterPro" id="IPR051317">
    <property type="entry name" value="Gfo/Idh/MocA_oxidoreduct"/>
</dbReference>
<dbReference type="Pfam" id="PF02894">
    <property type="entry name" value="GFO_IDH_MocA_C"/>
    <property type="match status" value="1"/>
</dbReference>
<evidence type="ECO:0000259" key="5">
    <source>
        <dbReference type="Pfam" id="PF02894"/>
    </source>
</evidence>
<sequence length="368" mass="39478">MPPSDFPEIRVGLVGFGPAGSFFHAPLIAATPGLRLAAVVTRDPSRAERVRAGHPGAAVVPAADDLWDRCDLVVIASPNRTHVPLATEAIKAGLPVVVDKPLAGAAAEARDLVRLARDRGLMLTVFQNRRWDGDFLTLRRVLPELGEVHRFESRFERWRPVPKGGWRESGGPEEVGGTLYDLGSHLVDQALRLFGPVSHVYAETDVRRDGVRNDDDAFVALTHRNGTRSHLWMSAVAADLGPRFRVLGSRASYVKWGLDPQEERLRAGERPDAAGFGPGGGPGEGTGAGWGAEAPERWGTLGAEGDCRRVPTEPGAYQRFYEGVVACLRDGAPPPVEPDDAVDAIAVLEAAVLSATRGQVVGLPGREE</sequence>
<dbReference type="Gene3D" id="3.30.360.10">
    <property type="entry name" value="Dihydrodipicolinate Reductase, domain 2"/>
    <property type="match status" value="1"/>
</dbReference>
<dbReference type="InterPro" id="IPR004104">
    <property type="entry name" value="Gfo/Idh/MocA-like_OxRdtase_C"/>
</dbReference>
<evidence type="ECO:0000256" key="2">
    <source>
        <dbReference type="ARBA" id="ARBA00023002"/>
    </source>
</evidence>
<organism evidence="6 7">
    <name type="scientific">Microbispora hainanensis</name>
    <dbReference type="NCBI Taxonomy" id="568844"/>
    <lineage>
        <taxon>Bacteria</taxon>
        <taxon>Bacillati</taxon>
        <taxon>Actinomycetota</taxon>
        <taxon>Actinomycetes</taxon>
        <taxon>Streptosporangiales</taxon>
        <taxon>Streptosporangiaceae</taxon>
        <taxon>Microbispora</taxon>
    </lineage>
</organism>
<evidence type="ECO:0000313" key="7">
    <source>
        <dbReference type="Proteomes" id="UP001432011"/>
    </source>
</evidence>
<gene>
    <name evidence="6" type="ORF">OG913_15985</name>
</gene>
<feature type="domain" description="Gfo/Idh/MocA-like oxidoreductase N-terminal" evidence="4">
    <location>
        <begin position="9"/>
        <end position="125"/>
    </location>
</feature>
<dbReference type="PANTHER" id="PTHR43708">
    <property type="entry name" value="CONSERVED EXPRESSED OXIDOREDUCTASE (EUROFUNG)"/>
    <property type="match status" value="1"/>
</dbReference>
<evidence type="ECO:0000256" key="3">
    <source>
        <dbReference type="SAM" id="MobiDB-lite"/>
    </source>
</evidence>
<evidence type="ECO:0000313" key="6">
    <source>
        <dbReference type="EMBL" id="WUP78433.1"/>
    </source>
</evidence>
<reference evidence="6" key="1">
    <citation type="submission" date="2022-10" db="EMBL/GenBank/DDBJ databases">
        <title>The complete genomes of actinobacterial strains from the NBC collection.</title>
        <authorList>
            <person name="Joergensen T.S."/>
            <person name="Alvarez Arevalo M."/>
            <person name="Sterndorff E.B."/>
            <person name="Faurdal D."/>
            <person name="Vuksanovic O."/>
            <person name="Mourched A.-S."/>
            <person name="Charusanti P."/>
            <person name="Shaw S."/>
            <person name="Blin K."/>
            <person name="Weber T."/>
        </authorList>
    </citation>
    <scope>NUCLEOTIDE SEQUENCE</scope>
    <source>
        <strain evidence="6">NBC_00254</strain>
    </source>
</reference>
<dbReference type="RefSeq" id="WP_147943222.1">
    <property type="nucleotide sequence ID" value="NZ_CP108085.1"/>
</dbReference>
<dbReference type="EMBL" id="CP108085">
    <property type="protein sequence ID" value="WUP78433.1"/>
    <property type="molecule type" value="Genomic_DNA"/>
</dbReference>
<dbReference type="InterPro" id="IPR000683">
    <property type="entry name" value="Gfo/Idh/MocA-like_OxRdtase_N"/>
</dbReference>
<keyword evidence="7" id="KW-1185">Reference proteome</keyword>
<evidence type="ECO:0000256" key="1">
    <source>
        <dbReference type="ARBA" id="ARBA00010928"/>
    </source>
</evidence>
<keyword evidence="2" id="KW-0560">Oxidoreductase</keyword>
<dbReference type="Pfam" id="PF01408">
    <property type="entry name" value="GFO_IDH_MocA"/>
    <property type="match status" value="1"/>
</dbReference>
<feature type="domain" description="Gfo/Idh/MocA-like oxidoreductase C-terminal" evidence="5">
    <location>
        <begin position="144"/>
        <end position="363"/>
    </location>
</feature>
<proteinExistence type="inferred from homology"/>
<accession>A0ABZ1SZJ1</accession>
<dbReference type="Proteomes" id="UP001432011">
    <property type="component" value="Chromosome"/>
</dbReference>
<dbReference type="InterPro" id="IPR036291">
    <property type="entry name" value="NAD(P)-bd_dom_sf"/>
</dbReference>
<evidence type="ECO:0000259" key="4">
    <source>
        <dbReference type="Pfam" id="PF01408"/>
    </source>
</evidence>
<feature type="region of interest" description="Disordered" evidence="3">
    <location>
        <begin position="269"/>
        <end position="298"/>
    </location>
</feature>
<protein>
    <submittedName>
        <fullName evidence="6">Gfo/Idh/MocA family oxidoreductase</fullName>
    </submittedName>
</protein>
<name>A0ABZ1SZJ1_9ACTN</name>
<dbReference type="PANTHER" id="PTHR43708:SF5">
    <property type="entry name" value="CONSERVED EXPRESSED OXIDOREDUCTASE (EUROFUNG)-RELATED"/>
    <property type="match status" value="1"/>
</dbReference>